<evidence type="ECO:0000259" key="1">
    <source>
        <dbReference type="Pfam" id="PF04218"/>
    </source>
</evidence>
<dbReference type="EMBL" id="JABBGI010000039">
    <property type="protein sequence ID" value="NML72176.1"/>
    <property type="molecule type" value="Genomic_DNA"/>
</dbReference>
<keyword evidence="3" id="KW-1185">Reference proteome</keyword>
<dbReference type="Pfam" id="PF04218">
    <property type="entry name" value="CENP-B_N"/>
    <property type="match status" value="1"/>
</dbReference>
<reference evidence="2 3" key="1">
    <citation type="submission" date="2020-04" db="EMBL/GenBank/DDBJ databases">
        <title>Chryseobacterium sp. RP-3-3 sp. nov., isolated from Jeju soil.</title>
        <authorList>
            <person name="Dahal R.H."/>
        </authorList>
    </citation>
    <scope>NUCLEOTIDE SEQUENCE [LARGE SCALE GENOMIC DNA]</scope>
    <source>
        <strain evidence="2 3">RP-3-3</strain>
    </source>
</reference>
<sequence length="150" mass="17928">MEKNFKNIHIGSYIKERNETLEIDIHRICNFFKCTEEEITEMYRSNSLNSEIILKWSKLLDYDFFRLYSQHLVLYAPPGSPDKSINKSKNSSLPIFRKNLYTQEIIDFIIELVNRGEKTKQQIMNDYNIPKTTLYKWISKYNKNGTQESI</sequence>
<proteinExistence type="predicted"/>
<accession>A0A7Y0ARH7</accession>
<dbReference type="InterPro" id="IPR009057">
    <property type="entry name" value="Homeodomain-like_sf"/>
</dbReference>
<name>A0A7Y0ARH7_9FLAO</name>
<dbReference type="Gene3D" id="1.10.10.60">
    <property type="entry name" value="Homeodomain-like"/>
    <property type="match status" value="1"/>
</dbReference>
<dbReference type="Proteomes" id="UP000544054">
    <property type="component" value="Unassembled WGS sequence"/>
</dbReference>
<organism evidence="2 3">
    <name type="scientific">Chryseobacterium antibioticum</name>
    <dbReference type="NCBI Taxonomy" id="2728847"/>
    <lineage>
        <taxon>Bacteria</taxon>
        <taxon>Pseudomonadati</taxon>
        <taxon>Bacteroidota</taxon>
        <taxon>Flavobacteriia</taxon>
        <taxon>Flavobacteriales</taxon>
        <taxon>Weeksellaceae</taxon>
        <taxon>Chryseobacterium group</taxon>
        <taxon>Chryseobacterium</taxon>
    </lineage>
</organism>
<dbReference type="AlphaFoldDB" id="A0A7Y0ARH7"/>
<dbReference type="SUPFAM" id="SSF46689">
    <property type="entry name" value="Homeodomain-like"/>
    <property type="match status" value="1"/>
</dbReference>
<gene>
    <name evidence="2" type="ORF">HHL23_20640</name>
</gene>
<evidence type="ECO:0000313" key="2">
    <source>
        <dbReference type="EMBL" id="NML72176.1"/>
    </source>
</evidence>
<comment type="caution">
    <text evidence="2">The sequence shown here is derived from an EMBL/GenBank/DDBJ whole genome shotgun (WGS) entry which is preliminary data.</text>
</comment>
<evidence type="ECO:0000313" key="3">
    <source>
        <dbReference type="Proteomes" id="UP000544054"/>
    </source>
</evidence>
<dbReference type="GO" id="GO:0003677">
    <property type="term" value="F:DNA binding"/>
    <property type="evidence" value="ECO:0007669"/>
    <property type="project" value="InterPro"/>
</dbReference>
<dbReference type="RefSeq" id="WP_169236632.1">
    <property type="nucleotide sequence ID" value="NZ_JABBGI010000039.1"/>
</dbReference>
<feature type="domain" description="HTH psq-type" evidence="1">
    <location>
        <begin position="109"/>
        <end position="140"/>
    </location>
</feature>
<protein>
    <submittedName>
        <fullName evidence="2">Helix-turn-helix domain-containing protein</fullName>
    </submittedName>
</protein>
<dbReference type="InterPro" id="IPR007889">
    <property type="entry name" value="HTH_Psq"/>
</dbReference>